<dbReference type="Proteomes" id="UP001320706">
    <property type="component" value="Unassembled WGS sequence"/>
</dbReference>
<accession>A0ACC3SFB1</accession>
<dbReference type="EMBL" id="JAMKPW020000014">
    <property type="protein sequence ID" value="KAK8211305.1"/>
    <property type="molecule type" value="Genomic_DNA"/>
</dbReference>
<protein>
    <submittedName>
        <fullName evidence="1">Lumenal Hsp70 protein</fullName>
    </submittedName>
</protein>
<name>A0ACC3SFB1_9PEZI</name>
<sequence length="999" mass="106675">MNFPKPGRRRSSMPSSLALLSLLLLLFTTTASAASAVLGIDLGTEYIKAAIVKPGTPLDIVPTKDSKRKEAAVVGFKPSGGKVEVGQFPERLYGGDALALAGRFPSDVYTGLKSLLGLVPGNEGMTAVQGYRERHPAIQLQAVQEMGTVVVQSPAFNAAEMPWSVEELLAMQLKNIRTNAEAMSGKGSKITDAVITVPGFYTADERRAVERAAELAGIDLMGLVSDGLAVGIDYAVKRTFPNVSKGEKPEIHLVFDMGAGSTTATVLRFQGKEVKDVGRFNKTVQEVAVIGTGWDRSLGGDALNGVVFNYIVDEFLKKPQAAKEGITAEEVKGHGRTAAKLWKEAERARQVLSANSDVRISFEGLYKDIDFATKLTRVQFEEMAESYAARINGPVIQALDAAKLSFGDLDSIILHGGAIRTPFVQKRLETLSNTDTEVRTNVNADESAAHGAAFKAAGLSPSFRVKEIRDSDGAAYAAGVTYPGDNGKERQQKLFAPSSQTGTAKQVTFKNLEDFSFTLFQHIDSQDRPVLKAQTENLTASVAALTEKFGCSKDEISTRFSIRLSPIDGLPEVPSGSVSCEVEGSGKAGGLGDSVKGLFGFGSKKGDQEPLEDAAPEETVEAGASSSASSSASGSQSTESAKAEKDVKPKKRTESIKIKLSTVPQGLPQPAPEEIQRMKERLAAFDRSDKARVAREEALNVLEAFTYRARDLLTDAGFEAASTEAVRSQLSSLLSSTSEWLYGEGYTATTEVLKGKLADLKALVEPVQKRREEAAARPEKLHLLQNSLDSTKSLIDMVAEQVAKAESAASSVAESALSSSSTPSSSSSASDDDFADLEEPETSASASTTAKPAPTPALSPYTKEDLTSVSAVYESISSWLTSKLEAQDKLSPYEDASLTVKEIEAKAQELNKVMMDLLQKKMQVPKRSSSSKKAKPTKSKKGKKSSETSASTSAPVENESGSAKPNFRPVNDDDDMPTEEEILEMVGKAKGRGGGHEEL</sequence>
<comment type="caution">
    <text evidence="1">The sequence shown here is derived from an EMBL/GenBank/DDBJ whole genome shotgun (WGS) entry which is preliminary data.</text>
</comment>
<keyword evidence="2" id="KW-1185">Reference proteome</keyword>
<reference evidence="1" key="1">
    <citation type="submission" date="2024-02" db="EMBL/GenBank/DDBJ databases">
        <title>Metagenome Assembled Genome of Zalaria obscura JY119.</title>
        <authorList>
            <person name="Vighnesh L."/>
            <person name="Jagadeeshwari U."/>
            <person name="Venkata Ramana C."/>
            <person name="Sasikala C."/>
        </authorList>
    </citation>
    <scope>NUCLEOTIDE SEQUENCE</scope>
    <source>
        <strain evidence="1">JY119</strain>
    </source>
</reference>
<evidence type="ECO:0000313" key="1">
    <source>
        <dbReference type="EMBL" id="KAK8211305.1"/>
    </source>
</evidence>
<proteinExistence type="predicted"/>
<evidence type="ECO:0000313" key="2">
    <source>
        <dbReference type="Proteomes" id="UP001320706"/>
    </source>
</evidence>
<gene>
    <name evidence="1" type="primary">LHS1</name>
    <name evidence="1" type="ORF">M8818_003272</name>
</gene>
<organism evidence="1 2">
    <name type="scientific">Zalaria obscura</name>
    <dbReference type="NCBI Taxonomy" id="2024903"/>
    <lineage>
        <taxon>Eukaryota</taxon>
        <taxon>Fungi</taxon>
        <taxon>Dikarya</taxon>
        <taxon>Ascomycota</taxon>
        <taxon>Pezizomycotina</taxon>
        <taxon>Dothideomycetes</taxon>
        <taxon>Dothideomycetidae</taxon>
        <taxon>Dothideales</taxon>
        <taxon>Zalariaceae</taxon>
        <taxon>Zalaria</taxon>
    </lineage>
</organism>